<feature type="transmembrane region" description="Helical" evidence="1">
    <location>
        <begin position="6"/>
        <end position="25"/>
    </location>
</feature>
<evidence type="ECO:0000313" key="3">
    <source>
        <dbReference type="Proteomes" id="UP001287282"/>
    </source>
</evidence>
<protein>
    <submittedName>
        <fullName evidence="2">Uncharacterized protein</fullName>
    </submittedName>
</protein>
<comment type="caution">
    <text evidence="2">The sequence shown here is derived from an EMBL/GenBank/DDBJ whole genome shotgun (WGS) entry which is preliminary data.</text>
</comment>
<reference evidence="2 3" key="1">
    <citation type="submission" date="2023-10" db="EMBL/GenBank/DDBJ databases">
        <title>Screening of Alkalihalobacillus lindianensis BZ-TG-R113 and Its Alleviation of Salt Stress on Rapeseed Growth.</title>
        <authorList>
            <person name="Zhao B."/>
            <person name="Guo T."/>
        </authorList>
    </citation>
    <scope>NUCLEOTIDE SEQUENCE [LARGE SCALE GENOMIC DNA]</scope>
    <source>
        <strain evidence="2 3">BZ-TG-R113</strain>
    </source>
</reference>
<keyword evidence="1" id="KW-1133">Transmembrane helix</keyword>
<keyword evidence="3" id="KW-1185">Reference proteome</keyword>
<evidence type="ECO:0000313" key="2">
    <source>
        <dbReference type="EMBL" id="MDV2683696.1"/>
    </source>
</evidence>
<organism evidence="2 3">
    <name type="scientific">Alkalihalophilus lindianensis</name>
    <dbReference type="NCBI Taxonomy" id="1630542"/>
    <lineage>
        <taxon>Bacteria</taxon>
        <taxon>Bacillati</taxon>
        <taxon>Bacillota</taxon>
        <taxon>Bacilli</taxon>
        <taxon>Bacillales</taxon>
        <taxon>Bacillaceae</taxon>
        <taxon>Alkalihalophilus</taxon>
    </lineage>
</organism>
<name>A0ABU3X718_9BACI</name>
<proteinExistence type="predicted"/>
<gene>
    <name evidence="2" type="ORF">RYX56_04810</name>
</gene>
<sequence length="111" mass="12583">MNVILYDLILIVFGIVLGVFIAEPLKNIFTGKYKEEARQKKRVKLLLAIRENKTKIPPTTEELAEKVFLGKLDIEAVEKLLKEVEDTGLIKGVSSKGEGIEKTSWVYVKKH</sequence>
<dbReference type="EMBL" id="JAWJBA010000001">
    <property type="protein sequence ID" value="MDV2683696.1"/>
    <property type="molecule type" value="Genomic_DNA"/>
</dbReference>
<keyword evidence="1" id="KW-0812">Transmembrane</keyword>
<dbReference type="Proteomes" id="UP001287282">
    <property type="component" value="Unassembled WGS sequence"/>
</dbReference>
<dbReference type="RefSeq" id="WP_317120993.1">
    <property type="nucleotide sequence ID" value="NZ_JAWJBA010000001.1"/>
</dbReference>
<keyword evidence="1" id="KW-0472">Membrane</keyword>
<evidence type="ECO:0000256" key="1">
    <source>
        <dbReference type="SAM" id="Phobius"/>
    </source>
</evidence>
<accession>A0ABU3X718</accession>